<dbReference type="Gene3D" id="3.60.40.10">
    <property type="entry name" value="PPM-type phosphatase domain"/>
    <property type="match status" value="1"/>
</dbReference>
<dbReference type="InterPro" id="IPR036457">
    <property type="entry name" value="PPM-type-like_dom_sf"/>
</dbReference>
<dbReference type="GO" id="GO:0016791">
    <property type="term" value="F:phosphatase activity"/>
    <property type="evidence" value="ECO:0007669"/>
    <property type="project" value="TreeGrafter"/>
</dbReference>
<dbReference type="Pfam" id="PF08673">
    <property type="entry name" value="RsbU_N"/>
    <property type="match status" value="1"/>
</dbReference>
<dbReference type="AlphaFoldDB" id="A0A165GMK1"/>
<feature type="domain" description="PPM-type phosphatase" evidence="2">
    <location>
        <begin position="121"/>
        <end position="332"/>
    </location>
</feature>
<dbReference type="RefSeq" id="WP_063181758.1">
    <property type="nucleotide sequence ID" value="NZ_LQNT01000011.1"/>
</dbReference>
<dbReference type="InterPro" id="IPR014787">
    <property type="entry name" value="PSer_Pase_RsbU_N"/>
</dbReference>
<sequence>MPQQTEKEYKEILRQYLENQSEQNLYMGEAFSRKLIEQDISPEEVISIHKSALKDVLPGLPSKVWHSFDFLIEMMIRYGLALKEHQSLVKRQEEMQLEMEVASKVQETLLKTKIPVVEGMDLGYVTVPSRTMSGDYIYFVGNDMDEAGVAVADVMGKGIPAALCMSMVKFGMDSASHSSDGPSGVLSVINRIVEKSVNDSMFVTMMYGRYDAKSSTFSYASAGHEPALHYRASENRFVELDAKGLLLGVSPEARYEEGSVVLDRDDFIAIMTDGVTEARTPEGFVEKDTILEIISSVKDRPAQEMAEHVFAELDRMQGFQLQDDFSLVILKKE</sequence>
<dbReference type="InterPro" id="IPR001932">
    <property type="entry name" value="PPM-type_phosphatase-like_dom"/>
</dbReference>
<proteinExistence type="predicted"/>
<protein>
    <submittedName>
        <fullName evidence="3">Phosphoserine phosphatase</fullName>
    </submittedName>
</protein>
<comment type="caution">
    <text evidence="3">The sequence shown here is derived from an EMBL/GenBank/DDBJ whole genome shotgun (WGS) entry which is preliminary data.</text>
</comment>
<dbReference type="PANTHER" id="PTHR43156">
    <property type="entry name" value="STAGE II SPORULATION PROTEIN E-RELATED"/>
    <property type="match status" value="1"/>
</dbReference>
<name>A0A165GMK1_9BACL</name>
<reference evidence="3 4" key="1">
    <citation type="submission" date="2016-01" db="EMBL/GenBank/DDBJ databases">
        <title>Whole genome sequencing of Bhargavaea cecembensis T14.</title>
        <authorList>
            <person name="Hong K.W."/>
        </authorList>
    </citation>
    <scope>NUCLEOTIDE SEQUENCE [LARGE SCALE GENOMIC DNA]</scope>
    <source>
        <strain evidence="3 4">T14</strain>
    </source>
</reference>
<accession>A0A165GMK1</accession>
<keyword evidence="1" id="KW-0378">Hydrolase</keyword>
<dbReference type="PANTHER" id="PTHR43156:SF15">
    <property type="entry name" value="PHOSPHOSERINE PHOSPHATASE RSBU"/>
    <property type="match status" value="1"/>
</dbReference>
<dbReference type="Proteomes" id="UP000076490">
    <property type="component" value="Unassembled WGS sequence"/>
</dbReference>
<dbReference type="PROSITE" id="PS51746">
    <property type="entry name" value="PPM_2"/>
    <property type="match status" value="1"/>
</dbReference>
<dbReference type="SMART" id="SM00331">
    <property type="entry name" value="PP2C_SIG"/>
    <property type="match status" value="1"/>
</dbReference>
<dbReference type="OrthoDB" id="311592at2"/>
<evidence type="ECO:0000313" key="3">
    <source>
        <dbReference type="EMBL" id="KZE36965.1"/>
    </source>
</evidence>
<dbReference type="SUPFAM" id="SSF81606">
    <property type="entry name" value="PP2C-like"/>
    <property type="match status" value="1"/>
</dbReference>
<evidence type="ECO:0000256" key="1">
    <source>
        <dbReference type="ARBA" id="ARBA00022801"/>
    </source>
</evidence>
<dbReference type="FunFam" id="3.60.40.10:FF:000045">
    <property type="entry name" value="Stage II sporulation protein E"/>
    <property type="match status" value="1"/>
</dbReference>
<dbReference type="InterPro" id="IPR052016">
    <property type="entry name" value="Bact_Sigma-Reg"/>
</dbReference>
<dbReference type="InterPro" id="IPR017944">
    <property type="entry name" value="KaiA/RbsU_helical_domain_sf"/>
</dbReference>
<dbReference type="Gene3D" id="1.10.1240.30">
    <property type="entry name" value="KaiA/RbsU domain"/>
    <property type="match status" value="1"/>
</dbReference>
<evidence type="ECO:0000313" key="4">
    <source>
        <dbReference type="Proteomes" id="UP000076490"/>
    </source>
</evidence>
<dbReference type="SUPFAM" id="SSF101215">
    <property type="entry name" value="KaiA/RbsU domain"/>
    <property type="match status" value="1"/>
</dbReference>
<dbReference type="Pfam" id="PF07228">
    <property type="entry name" value="SpoIIE"/>
    <property type="match status" value="1"/>
</dbReference>
<evidence type="ECO:0000259" key="2">
    <source>
        <dbReference type="PROSITE" id="PS51746"/>
    </source>
</evidence>
<gene>
    <name evidence="3" type="ORF">AV656_10280</name>
</gene>
<organism evidence="3 4">
    <name type="scientific">Bhargavaea cecembensis</name>
    <dbReference type="NCBI Taxonomy" id="394098"/>
    <lineage>
        <taxon>Bacteria</taxon>
        <taxon>Bacillati</taxon>
        <taxon>Bacillota</taxon>
        <taxon>Bacilli</taxon>
        <taxon>Bacillales</taxon>
        <taxon>Caryophanaceae</taxon>
        <taxon>Bhargavaea</taxon>
    </lineage>
</organism>
<dbReference type="EMBL" id="LQNT01000011">
    <property type="protein sequence ID" value="KZE36965.1"/>
    <property type="molecule type" value="Genomic_DNA"/>
</dbReference>